<gene>
    <name evidence="2" type="ORF">D7231_28830</name>
</gene>
<accession>A0A3B0AUE4</accession>
<feature type="compositionally biased region" description="Pro residues" evidence="1">
    <location>
        <begin position="386"/>
        <end position="397"/>
    </location>
</feature>
<dbReference type="EMBL" id="RBAM01000015">
    <property type="protein sequence ID" value="RKN64405.1"/>
    <property type="molecule type" value="Genomic_DNA"/>
</dbReference>
<dbReference type="Proteomes" id="UP000270343">
    <property type="component" value="Unassembled WGS sequence"/>
</dbReference>
<evidence type="ECO:0000313" key="2">
    <source>
        <dbReference type="EMBL" id="RKN64405.1"/>
    </source>
</evidence>
<dbReference type="RefSeq" id="WP_120758509.1">
    <property type="nucleotide sequence ID" value="NZ_RBAM01000015.1"/>
</dbReference>
<evidence type="ECO:0000256" key="1">
    <source>
        <dbReference type="SAM" id="MobiDB-lite"/>
    </source>
</evidence>
<dbReference type="OrthoDB" id="3382127at2"/>
<reference evidence="2 3" key="1">
    <citation type="journal article" date="2015" name="Antonie Van Leeuwenhoek">
        <title>Streptomyces klenkii sp. nov., isolated from deep marine sediment.</title>
        <authorList>
            <person name="Veyisoglu A."/>
            <person name="Sahin N."/>
        </authorList>
    </citation>
    <scope>NUCLEOTIDE SEQUENCE [LARGE SCALE GENOMIC DNA]</scope>
    <source>
        <strain evidence="2 3">KCTC 29202</strain>
    </source>
</reference>
<comment type="caution">
    <text evidence="2">The sequence shown here is derived from an EMBL/GenBank/DDBJ whole genome shotgun (WGS) entry which is preliminary data.</text>
</comment>
<feature type="compositionally biased region" description="Low complexity" evidence="1">
    <location>
        <begin position="354"/>
        <end position="367"/>
    </location>
</feature>
<name>A0A3B0AUE4_9ACTN</name>
<feature type="compositionally biased region" description="Low complexity" evidence="1">
    <location>
        <begin position="417"/>
        <end position="463"/>
    </location>
</feature>
<feature type="compositionally biased region" description="Basic and acidic residues" evidence="1">
    <location>
        <begin position="568"/>
        <end position="577"/>
    </location>
</feature>
<feature type="compositionally biased region" description="Pro residues" evidence="1">
    <location>
        <begin position="464"/>
        <end position="476"/>
    </location>
</feature>
<dbReference type="AlphaFoldDB" id="A0A3B0AUE4"/>
<organism evidence="2 3">
    <name type="scientific">Streptomyces klenkii</name>
    <dbReference type="NCBI Taxonomy" id="1420899"/>
    <lineage>
        <taxon>Bacteria</taxon>
        <taxon>Bacillati</taxon>
        <taxon>Actinomycetota</taxon>
        <taxon>Actinomycetes</taxon>
        <taxon>Kitasatosporales</taxon>
        <taxon>Streptomycetaceae</taxon>
        <taxon>Streptomyces</taxon>
    </lineage>
</organism>
<proteinExistence type="predicted"/>
<feature type="compositionally biased region" description="Low complexity" evidence="1">
    <location>
        <begin position="512"/>
        <end position="533"/>
    </location>
</feature>
<feature type="compositionally biased region" description="Low complexity" evidence="1">
    <location>
        <begin position="556"/>
        <end position="566"/>
    </location>
</feature>
<feature type="region of interest" description="Disordered" evidence="1">
    <location>
        <begin position="336"/>
        <end position="577"/>
    </location>
</feature>
<evidence type="ECO:0000313" key="3">
    <source>
        <dbReference type="Proteomes" id="UP000270343"/>
    </source>
</evidence>
<feature type="compositionally biased region" description="Low complexity" evidence="1">
    <location>
        <begin position="477"/>
        <end position="496"/>
    </location>
</feature>
<protein>
    <submittedName>
        <fullName evidence="2">Uncharacterized protein</fullName>
    </submittedName>
</protein>
<feature type="compositionally biased region" description="Pro residues" evidence="1">
    <location>
        <begin position="497"/>
        <end position="511"/>
    </location>
</feature>
<sequence>MLALPMPDQKSSFILTGMAVVLVLLLWWLLRAVARQGGVRRACRRAAWELRVTRRAFAAPFRARGLHRRRVRTLTAFLADPAVPALVDHALTGAERAAGEGCRTPAAAVSADRRRVAVVVAGRSPRAAAAPWRDARDEPGDWTWSAGAAAVAAGAEALPARRTLPLVVGVDRLSGATVVADWMCGPPAVSLEGDVRVARSVLQALAAQLDLLAGGPVVRVARGVHPRYPGRELDRILDELEADADGAGADGAGLPVVLVCWAPTPGQRERLAALCASGRVRALVGGRLAGHCWTLHAEPGGRLLAPGAGIDVESAALSRAVGSAVKRFRRRGTGWWTARDGQVPPAGDGGGPVVRGPGPVEEAGPADVSASRTAGTAPPAQEPNTAPLPDPGSPLPPATTTEPAHGIAEATIPAPPGAASLPGGGSTAPAAASAPAPDTAGTTGPATAPLAGNGPAVPPAATTPAPPATAPLPGAAPAPRAAAASAPPAATASAPAAPVPPAPTPPDPAPGPYAGDFAEPETAAGTSTGTAPAEQPPAPPGAVWLEPEPEPGSGAGSRPAPGVSASRTHPDRTPEHP</sequence>
<keyword evidence="3" id="KW-1185">Reference proteome</keyword>